<dbReference type="PROSITE" id="PS51683">
    <property type="entry name" value="SAM_OMT_II"/>
    <property type="match status" value="1"/>
</dbReference>
<keyword evidence="3" id="KW-0949">S-adenosyl-L-methionine</keyword>
<dbReference type="SUPFAM" id="SSF53335">
    <property type="entry name" value="S-adenosyl-L-methionine-dependent methyltransferases"/>
    <property type="match status" value="1"/>
</dbReference>
<keyword evidence="6" id="KW-1185">Reference proteome</keyword>
<evidence type="ECO:0000256" key="3">
    <source>
        <dbReference type="ARBA" id="ARBA00022691"/>
    </source>
</evidence>
<keyword evidence="2" id="KW-0808">Transferase</keyword>
<dbReference type="Proteomes" id="UP000774617">
    <property type="component" value="Unassembled WGS sequence"/>
</dbReference>
<gene>
    <name evidence="5" type="ORF">B0J12DRAFT_572769</name>
</gene>
<accession>A0ABQ8GBL7</accession>
<protein>
    <submittedName>
        <fullName evidence="5">Methyltransferas-like protein</fullName>
    </submittedName>
</protein>
<dbReference type="InterPro" id="IPR001077">
    <property type="entry name" value="COMT_C"/>
</dbReference>
<dbReference type="InterPro" id="IPR016461">
    <property type="entry name" value="COMT-like"/>
</dbReference>
<feature type="domain" description="O-methyltransferase C-terminal" evidence="4">
    <location>
        <begin position="256"/>
        <end position="403"/>
    </location>
</feature>
<dbReference type="InterPro" id="IPR036390">
    <property type="entry name" value="WH_DNA-bd_sf"/>
</dbReference>
<dbReference type="Pfam" id="PF00891">
    <property type="entry name" value="Methyltransf_2"/>
    <property type="match status" value="1"/>
</dbReference>
<dbReference type="Gene3D" id="1.10.10.10">
    <property type="entry name" value="Winged helix-like DNA-binding domain superfamily/Winged helix DNA-binding domain"/>
    <property type="match status" value="1"/>
</dbReference>
<name>A0ABQ8GBL7_9PEZI</name>
<dbReference type="EMBL" id="JAGTJR010000012">
    <property type="protein sequence ID" value="KAH7051101.1"/>
    <property type="molecule type" value="Genomic_DNA"/>
</dbReference>
<evidence type="ECO:0000313" key="6">
    <source>
        <dbReference type="Proteomes" id="UP000774617"/>
    </source>
</evidence>
<sequence length="431" mass="46959">MENGTDSTRIICLAKTIVQNTQAVDEYLRGNNLPTFDLDDAAAPVIPPTAQCPEAEAARHAAMAAAEELLNLLGGAFAPLAYDWTGMAVTRAIVKLGVAKLVPPSTSTDAGLISMSSLAASAGLPEPLLRRLLRHAMTRHVFREPREGFVAHTAASAALARVASPPREAFQFAAEDLWPAGLRLADAIAKWPASEEPTESGFAAAHAEEGEGGQELKSLWQVLQLDAAKARRFGGMVELEASFVGFPLHQAEWSGTVVDVGGGSGAVSVDLARRFPDARFIVQDLASVIQGREAEVPSDVKGRVQFMAHDLFSEQPVVGADIYFLRWICHDWSSKYAIQIIRNLIPALKHGARVRLNEGLMPRPGTFPRRLERAIRDMDIAMMAQFNGQERDLDEWKELFAQADTRFKFVSVDTAPPGLMGLIEFEWNTHA</sequence>
<dbReference type="Gene3D" id="3.40.50.150">
    <property type="entry name" value="Vaccinia Virus protein VP39"/>
    <property type="match status" value="1"/>
</dbReference>
<dbReference type="SUPFAM" id="SSF46785">
    <property type="entry name" value="Winged helix' DNA-binding domain"/>
    <property type="match status" value="1"/>
</dbReference>
<evidence type="ECO:0000313" key="5">
    <source>
        <dbReference type="EMBL" id="KAH7051101.1"/>
    </source>
</evidence>
<organism evidence="5 6">
    <name type="scientific">Macrophomina phaseolina</name>
    <dbReference type="NCBI Taxonomy" id="35725"/>
    <lineage>
        <taxon>Eukaryota</taxon>
        <taxon>Fungi</taxon>
        <taxon>Dikarya</taxon>
        <taxon>Ascomycota</taxon>
        <taxon>Pezizomycotina</taxon>
        <taxon>Dothideomycetes</taxon>
        <taxon>Dothideomycetes incertae sedis</taxon>
        <taxon>Botryosphaeriales</taxon>
        <taxon>Botryosphaeriaceae</taxon>
        <taxon>Macrophomina</taxon>
    </lineage>
</organism>
<evidence type="ECO:0000256" key="1">
    <source>
        <dbReference type="ARBA" id="ARBA00022603"/>
    </source>
</evidence>
<keyword evidence="1" id="KW-0489">Methyltransferase</keyword>
<proteinExistence type="predicted"/>
<dbReference type="PANTHER" id="PTHR43712">
    <property type="entry name" value="PUTATIVE (AFU_ORTHOLOGUE AFUA_4G14580)-RELATED"/>
    <property type="match status" value="1"/>
</dbReference>
<dbReference type="PANTHER" id="PTHR43712:SF16">
    <property type="entry name" value="O-METHYLTRANSFERASE ELCB"/>
    <property type="match status" value="1"/>
</dbReference>
<dbReference type="InterPro" id="IPR029063">
    <property type="entry name" value="SAM-dependent_MTases_sf"/>
</dbReference>
<evidence type="ECO:0000256" key="2">
    <source>
        <dbReference type="ARBA" id="ARBA00022679"/>
    </source>
</evidence>
<reference evidence="5 6" key="1">
    <citation type="journal article" date="2021" name="Nat. Commun.">
        <title>Genetic determinants of endophytism in the Arabidopsis root mycobiome.</title>
        <authorList>
            <person name="Mesny F."/>
            <person name="Miyauchi S."/>
            <person name="Thiergart T."/>
            <person name="Pickel B."/>
            <person name="Atanasova L."/>
            <person name="Karlsson M."/>
            <person name="Huettel B."/>
            <person name="Barry K.W."/>
            <person name="Haridas S."/>
            <person name="Chen C."/>
            <person name="Bauer D."/>
            <person name="Andreopoulos W."/>
            <person name="Pangilinan J."/>
            <person name="LaButti K."/>
            <person name="Riley R."/>
            <person name="Lipzen A."/>
            <person name="Clum A."/>
            <person name="Drula E."/>
            <person name="Henrissat B."/>
            <person name="Kohler A."/>
            <person name="Grigoriev I.V."/>
            <person name="Martin F.M."/>
            <person name="Hacquard S."/>
        </authorList>
    </citation>
    <scope>NUCLEOTIDE SEQUENCE [LARGE SCALE GENOMIC DNA]</scope>
    <source>
        <strain evidence="5 6">MPI-SDFR-AT-0080</strain>
    </source>
</reference>
<evidence type="ECO:0000259" key="4">
    <source>
        <dbReference type="Pfam" id="PF00891"/>
    </source>
</evidence>
<comment type="caution">
    <text evidence="5">The sequence shown here is derived from an EMBL/GenBank/DDBJ whole genome shotgun (WGS) entry which is preliminary data.</text>
</comment>
<dbReference type="InterPro" id="IPR036388">
    <property type="entry name" value="WH-like_DNA-bd_sf"/>
</dbReference>